<dbReference type="PROSITE" id="PS51257">
    <property type="entry name" value="PROKAR_LIPOPROTEIN"/>
    <property type="match status" value="1"/>
</dbReference>
<gene>
    <name evidence="1" type="ORF">IDH45_04875</name>
</gene>
<organism evidence="1 2">
    <name type="scientific">Paenibacillus oceani</name>
    <dbReference type="NCBI Taxonomy" id="2772510"/>
    <lineage>
        <taxon>Bacteria</taxon>
        <taxon>Bacillati</taxon>
        <taxon>Bacillota</taxon>
        <taxon>Bacilli</taxon>
        <taxon>Bacillales</taxon>
        <taxon>Paenibacillaceae</taxon>
        <taxon>Paenibacillus</taxon>
    </lineage>
</organism>
<keyword evidence="2" id="KW-1185">Reference proteome</keyword>
<protein>
    <recommendedName>
        <fullName evidence="3">Lipoprotein</fullName>
    </recommendedName>
</protein>
<reference evidence="1" key="1">
    <citation type="submission" date="2020-09" db="EMBL/GenBank/DDBJ databases">
        <title>A novel bacterium of genus Paenibacillus, isolated from South China Sea.</title>
        <authorList>
            <person name="Huang H."/>
            <person name="Mo K."/>
            <person name="Hu Y."/>
        </authorList>
    </citation>
    <scope>NUCLEOTIDE SEQUENCE</scope>
    <source>
        <strain evidence="1">IB182363</strain>
    </source>
</reference>
<comment type="caution">
    <text evidence="1">The sequence shown here is derived from an EMBL/GenBank/DDBJ whole genome shotgun (WGS) entry which is preliminary data.</text>
</comment>
<dbReference type="EMBL" id="JACXJA010000005">
    <property type="protein sequence ID" value="MBD2861322.1"/>
    <property type="molecule type" value="Genomic_DNA"/>
</dbReference>
<sequence length="249" mass="27477">MDKAWRNLLGRLAGLIAVAMLLTVAAGCMYPKEMRKENQTNVSDSLMLVQNAVNQYKEKTGVLPIKNSVSDTPLYEKYVLDLKKLIQGPYLGQIPTIAFENGGSYLFVLVNPEQKPEVKLIDVIAYQKTGDLQKRVDSYKTANNGAVPTGEPAGQDVFRLDFTKLGIKAEQVQSVYSRQYAGFVIDKQGTVAVDYAADIMQAMQRKGIKSADAGSDLREVLVTESPFVPAKSFPYYWVNNEPQASSAAH</sequence>
<accession>A0A927C794</accession>
<dbReference type="Proteomes" id="UP000639396">
    <property type="component" value="Unassembled WGS sequence"/>
</dbReference>
<dbReference type="AlphaFoldDB" id="A0A927C794"/>
<evidence type="ECO:0000313" key="1">
    <source>
        <dbReference type="EMBL" id="MBD2861322.1"/>
    </source>
</evidence>
<evidence type="ECO:0008006" key="3">
    <source>
        <dbReference type="Google" id="ProtNLM"/>
    </source>
</evidence>
<evidence type="ECO:0000313" key="2">
    <source>
        <dbReference type="Proteomes" id="UP000639396"/>
    </source>
</evidence>
<name>A0A927C794_9BACL</name>
<proteinExistence type="predicted"/>